<keyword evidence="14" id="KW-0539">Nucleus</keyword>
<evidence type="ECO:0000256" key="16">
    <source>
        <dbReference type="ARBA" id="ARBA00023328"/>
    </source>
</evidence>
<evidence type="ECO:0000256" key="2">
    <source>
        <dbReference type="ARBA" id="ARBA00004186"/>
    </source>
</evidence>
<keyword evidence="8" id="KW-0493">Microtubule</keyword>
<feature type="compositionally biased region" description="Low complexity" evidence="20">
    <location>
        <begin position="119"/>
        <end position="167"/>
    </location>
</feature>
<dbReference type="OrthoDB" id="5599235at2759"/>
<feature type="compositionally biased region" description="Low complexity" evidence="20">
    <location>
        <begin position="174"/>
        <end position="189"/>
    </location>
</feature>
<evidence type="ECO:0000256" key="20">
    <source>
        <dbReference type="SAM" id="MobiDB-lite"/>
    </source>
</evidence>
<keyword evidence="16" id="KW-0137">Centromere</keyword>
<evidence type="ECO:0000256" key="6">
    <source>
        <dbReference type="ARBA" id="ARBA00022490"/>
    </source>
</evidence>
<feature type="region of interest" description="Disordered" evidence="20">
    <location>
        <begin position="1"/>
        <end position="21"/>
    </location>
</feature>
<evidence type="ECO:0000256" key="8">
    <source>
        <dbReference type="ARBA" id="ARBA00022701"/>
    </source>
</evidence>
<keyword evidence="22" id="KW-1185">Reference proteome</keyword>
<keyword evidence="13" id="KW-0206">Cytoskeleton</keyword>
<evidence type="ECO:0000313" key="22">
    <source>
        <dbReference type="Proteomes" id="UP000646827"/>
    </source>
</evidence>
<dbReference type="PANTHER" id="PTHR28216">
    <property type="entry name" value="DASH COMPLEX SUBUNIT DUO1"/>
    <property type="match status" value="1"/>
</dbReference>
<protein>
    <recommendedName>
        <fullName evidence="17">DASH complex subunit DUO1</fullName>
    </recommendedName>
    <alternativeName>
        <fullName evidence="18">Outer kinetochore protein DUO1</fullName>
    </alternativeName>
</protein>
<keyword evidence="6" id="KW-0963">Cytoplasm</keyword>
<dbReference type="GO" id="GO:0042729">
    <property type="term" value="C:DASH complex"/>
    <property type="evidence" value="ECO:0007669"/>
    <property type="project" value="InterPro"/>
</dbReference>
<keyword evidence="7" id="KW-0132">Cell division</keyword>
<dbReference type="Proteomes" id="UP000646827">
    <property type="component" value="Unassembled WGS sequence"/>
</dbReference>
<evidence type="ECO:0000256" key="11">
    <source>
        <dbReference type="ARBA" id="ARBA00022838"/>
    </source>
</evidence>
<evidence type="ECO:0000256" key="3">
    <source>
        <dbReference type="ARBA" id="ARBA00004629"/>
    </source>
</evidence>
<feature type="region of interest" description="Disordered" evidence="20">
    <location>
        <begin position="108"/>
        <end position="211"/>
    </location>
</feature>
<dbReference type="GO" id="GO:0051301">
    <property type="term" value="P:cell division"/>
    <property type="evidence" value="ECO:0007669"/>
    <property type="project" value="UniProtKB-KW"/>
</dbReference>
<dbReference type="AlphaFoldDB" id="A0A8H7SD54"/>
<keyword evidence="12 19" id="KW-0175">Coiled coil</keyword>
<keyword evidence="15" id="KW-0131">Cell cycle</keyword>
<gene>
    <name evidence="21" type="ORF">INT45_011683</name>
</gene>
<evidence type="ECO:0000256" key="10">
    <source>
        <dbReference type="ARBA" id="ARBA00022829"/>
    </source>
</evidence>
<evidence type="ECO:0000256" key="1">
    <source>
        <dbReference type="ARBA" id="ARBA00004123"/>
    </source>
</evidence>
<evidence type="ECO:0000256" key="4">
    <source>
        <dbReference type="ARBA" id="ARBA00005366"/>
    </source>
</evidence>
<evidence type="ECO:0000256" key="14">
    <source>
        <dbReference type="ARBA" id="ARBA00023242"/>
    </source>
</evidence>
<dbReference type="GO" id="GO:0000278">
    <property type="term" value="P:mitotic cell cycle"/>
    <property type="evidence" value="ECO:0007669"/>
    <property type="project" value="InterPro"/>
</dbReference>
<organism evidence="21 22">
    <name type="scientific">Circinella minor</name>
    <dbReference type="NCBI Taxonomy" id="1195481"/>
    <lineage>
        <taxon>Eukaryota</taxon>
        <taxon>Fungi</taxon>
        <taxon>Fungi incertae sedis</taxon>
        <taxon>Mucoromycota</taxon>
        <taxon>Mucoromycotina</taxon>
        <taxon>Mucoromycetes</taxon>
        <taxon>Mucorales</taxon>
        <taxon>Lichtheimiaceae</taxon>
        <taxon>Circinella</taxon>
    </lineage>
</organism>
<keyword evidence="5" id="KW-0158">Chromosome</keyword>
<feature type="coiled-coil region" evidence="19">
    <location>
        <begin position="49"/>
        <end position="79"/>
    </location>
</feature>
<dbReference type="GO" id="GO:0072686">
    <property type="term" value="C:mitotic spindle"/>
    <property type="evidence" value="ECO:0007669"/>
    <property type="project" value="InterPro"/>
</dbReference>
<comment type="similarity">
    <text evidence="4">Belongs to the DASH complex DUO1 family.</text>
</comment>
<sequence length="211" mass="24098">MNNEGLPPTTPRPPRESLLPTQRWVTNLYTSSGDLDQPVENPSNPPELNAQLRQEFEQLRKLNQTAQALLESFEQTRSNFDAFEASVDQTDQLLDLWTKILSQSEHTKQRLEDPKYHGSASPTQSLSSTLPPALQQLQISTQQGPVQGQRSSQQQHQKQHQKQQTVRTLRKRTQPSSSTSLHSTSQQQDTHMRPSLKRRTLRKPTTFSKPN</sequence>
<evidence type="ECO:0000256" key="5">
    <source>
        <dbReference type="ARBA" id="ARBA00022454"/>
    </source>
</evidence>
<evidence type="ECO:0000256" key="18">
    <source>
        <dbReference type="ARBA" id="ARBA00044358"/>
    </source>
</evidence>
<comment type="caution">
    <text evidence="21">The sequence shown here is derived from an EMBL/GenBank/DDBJ whole genome shotgun (WGS) entry which is preliminary data.</text>
</comment>
<dbReference type="PANTHER" id="PTHR28216:SF1">
    <property type="entry name" value="DASH COMPLEX SUBUNIT DUO1"/>
    <property type="match status" value="1"/>
</dbReference>
<evidence type="ECO:0000256" key="13">
    <source>
        <dbReference type="ARBA" id="ARBA00023212"/>
    </source>
</evidence>
<evidence type="ECO:0000256" key="19">
    <source>
        <dbReference type="SAM" id="Coils"/>
    </source>
</evidence>
<dbReference type="InterPro" id="IPR013960">
    <property type="entry name" value="DASH_Duo1"/>
</dbReference>
<evidence type="ECO:0000256" key="15">
    <source>
        <dbReference type="ARBA" id="ARBA00023306"/>
    </source>
</evidence>
<reference evidence="21 22" key="1">
    <citation type="submission" date="2020-12" db="EMBL/GenBank/DDBJ databases">
        <title>Metabolic potential, ecology and presence of endohyphal bacteria is reflected in genomic diversity of Mucoromycotina.</title>
        <authorList>
            <person name="Muszewska A."/>
            <person name="Okrasinska A."/>
            <person name="Steczkiewicz K."/>
            <person name="Drgas O."/>
            <person name="Orlowska M."/>
            <person name="Perlinska-Lenart U."/>
            <person name="Aleksandrzak-Piekarczyk T."/>
            <person name="Szatraj K."/>
            <person name="Zielenkiewicz U."/>
            <person name="Pilsyk S."/>
            <person name="Malc E."/>
            <person name="Mieczkowski P."/>
            <person name="Kruszewska J.S."/>
            <person name="Biernat P."/>
            <person name="Pawlowska J."/>
        </authorList>
    </citation>
    <scope>NUCLEOTIDE SEQUENCE [LARGE SCALE GENOMIC DNA]</scope>
    <source>
        <strain evidence="21 22">CBS 142.35</strain>
    </source>
</reference>
<evidence type="ECO:0000313" key="21">
    <source>
        <dbReference type="EMBL" id="KAG2226066.1"/>
    </source>
</evidence>
<proteinExistence type="inferred from homology"/>
<accession>A0A8H7SD54</accession>
<dbReference type="Pfam" id="PF08651">
    <property type="entry name" value="DASH_Duo1"/>
    <property type="match status" value="1"/>
</dbReference>
<evidence type="ECO:0000256" key="9">
    <source>
        <dbReference type="ARBA" id="ARBA00022776"/>
    </source>
</evidence>
<dbReference type="GO" id="GO:0005874">
    <property type="term" value="C:microtubule"/>
    <property type="evidence" value="ECO:0007669"/>
    <property type="project" value="UniProtKB-KW"/>
</dbReference>
<keyword evidence="11" id="KW-0995">Kinetochore</keyword>
<keyword evidence="10" id="KW-0159">Chromosome partition</keyword>
<comment type="subcellular location">
    <subcellularLocation>
        <location evidence="3">Chromosome</location>
        <location evidence="3">Centromere</location>
        <location evidence="3">Kinetochore</location>
    </subcellularLocation>
    <subcellularLocation>
        <location evidence="2">Cytoplasm</location>
        <location evidence="2">Cytoskeleton</location>
        <location evidence="2">Spindle</location>
    </subcellularLocation>
    <subcellularLocation>
        <location evidence="1">Nucleus</location>
    </subcellularLocation>
</comment>
<dbReference type="GO" id="GO:0007059">
    <property type="term" value="P:chromosome segregation"/>
    <property type="evidence" value="ECO:0007669"/>
    <property type="project" value="UniProtKB-KW"/>
</dbReference>
<dbReference type="EMBL" id="JAEPRB010000020">
    <property type="protein sequence ID" value="KAG2226066.1"/>
    <property type="molecule type" value="Genomic_DNA"/>
</dbReference>
<evidence type="ECO:0000256" key="12">
    <source>
        <dbReference type="ARBA" id="ARBA00023054"/>
    </source>
</evidence>
<name>A0A8H7SD54_9FUNG</name>
<evidence type="ECO:0000256" key="17">
    <source>
        <dbReference type="ARBA" id="ARBA00044152"/>
    </source>
</evidence>
<keyword evidence="9" id="KW-0498">Mitosis</keyword>
<evidence type="ECO:0000256" key="7">
    <source>
        <dbReference type="ARBA" id="ARBA00022618"/>
    </source>
</evidence>